<dbReference type="Pfam" id="PF01479">
    <property type="entry name" value="S4"/>
    <property type="match status" value="1"/>
</dbReference>
<evidence type="ECO:0000313" key="5">
    <source>
        <dbReference type="Proteomes" id="UP000245911"/>
    </source>
</evidence>
<protein>
    <submittedName>
        <fullName evidence="4">RNA-binding protein S4</fullName>
    </submittedName>
</protein>
<feature type="region of interest" description="Disordered" evidence="2">
    <location>
        <begin position="1"/>
        <end position="21"/>
    </location>
</feature>
<dbReference type="Proteomes" id="UP000245911">
    <property type="component" value="Unassembled WGS sequence"/>
</dbReference>
<organism evidence="4 5">
    <name type="scientific">Pararhodobacter oceanensis</name>
    <dbReference type="NCBI Taxonomy" id="2172121"/>
    <lineage>
        <taxon>Bacteria</taxon>
        <taxon>Pseudomonadati</taxon>
        <taxon>Pseudomonadota</taxon>
        <taxon>Alphaproteobacteria</taxon>
        <taxon>Rhodobacterales</taxon>
        <taxon>Paracoccaceae</taxon>
        <taxon>Pararhodobacter</taxon>
    </lineage>
</organism>
<dbReference type="Gene3D" id="3.10.290.10">
    <property type="entry name" value="RNA-binding S4 domain"/>
    <property type="match status" value="1"/>
</dbReference>
<evidence type="ECO:0000256" key="2">
    <source>
        <dbReference type="SAM" id="MobiDB-lite"/>
    </source>
</evidence>
<dbReference type="SMART" id="SM00363">
    <property type="entry name" value="S4"/>
    <property type="match status" value="1"/>
</dbReference>
<dbReference type="EMBL" id="QDKM01000002">
    <property type="protein sequence ID" value="PVH29700.1"/>
    <property type="molecule type" value="Genomic_DNA"/>
</dbReference>
<dbReference type="CDD" id="cd00165">
    <property type="entry name" value="S4"/>
    <property type="match status" value="1"/>
</dbReference>
<dbReference type="InterPro" id="IPR002942">
    <property type="entry name" value="S4_RNA-bd"/>
</dbReference>
<dbReference type="OrthoDB" id="9797176at2"/>
<feature type="region of interest" description="Disordered" evidence="2">
    <location>
        <begin position="85"/>
        <end position="166"/>
    </location>
</feature>
<feature type="compositionally biased region" description="Basic and acidic residues" evidence="2">
    <location>
        <begin position="156"/>
        <end position="166"/>
    </location>
</feature>
<proteinExistence type="predicted"/>
<sequence length="166" mass="17717">MSDKTPSTPAAAPQSAPQASESIRLDKWLWHARFFKSRSLAAAAVRGPLRLNGNPVSKPAQPVRAGDTLTFTQGDRVRVIRILAPGTRRGPAPEAQALYQDLQPEAPKPDAAAPQARRGGRPTGKARRDFDAAVDSAMGHASDTAPDDTLDTGFDAARDRRDDTAP</sequence>
<evidence type="ECO:0000259" key="3">
    <source>
        <dbReference type="SMART" id="SM00363"/>
    </source>
</evidence>
<dbReference type="GO" id="GO:0003723">
    <property type="term" value="F:RNA binding"/>
    <property type="evidence" value="ECO:0007669"/>
    <property type="project" value="UniProtKB-KW"/>
</dbReference>
<evidence type="ECO:0000256" key="1">
    <source>
        <dbReference type="PROSITE-ProRule" id="PRU00182"/>
    </source>
</evidence>
<keyword evidence="1" id="KW-0694">RNA-binding</keyword>
<keyword evidence="5" id="KW-1185">Reference proteome</keyword>
<feature type="compositionally biased region" description="Low complexity" evidence="2">
    <location>
        <begin position="1"/>
        <end position="20"/>
    </location>
</feature>
<dbReference type="AlphaFoldDB" id="A0A2T8HW85"/>
<dbReference type="PROSITE" id="PS50889">
    <property type="entry name" value="S4"/>
    <property type="match status" value="1"/>
</dbReference>
<name>A0A2T8HW85_9RHOB</name>
<comment type="caution">
    <text evidence="4">The sequence shown here is derived from an EMBL/GenBank/DDBJ whole genome shotgun (WGS) entry which is preliminary data.</text>
</comment>
<gene>
    <name evidence="4" type="ORF">DDE20_06195</name>
</gene>
<dbReference type="InterPro" id="IPR036986">
    <property type="entry name" value="S4_RNA-bd_sf"/>
</dbReference>
<reference evidence="4 5" key="1">
    <citation type="submission" date="2018-04" db="EMBL/GenBank/DDBJ databases">
        <title>Pararhodobacter oceanense sp. nov., isolated from marine intertidal sediment.</title>
        <authorList>
            <person name="Wang X.-L."/>
            <person name="Du Z.-J."/>
        </authorList>
    </citation>
    <scope>NUCLEOTIDE SEQUENCE [LARGE SCALE GENOMIC DNA]</scope>
    <source>
        <strain evidence="4 5">AM505</strain>
    </source>
</reference>
<accession>A0A2T8HW85</accession>
<feature type="domain" description="RNA-binding S4" evidence="3">
    <location>
        <begin position="23"/>
        <end position="84"/>
    </location>
</feature>
<evidence type="ECO:0000313" key="4">
    <source>
        <dbReference type="EMBL" id="PVH29700.1"/>
    </source>
</evidence>
<dbReference type="SUPFAM" id="SSF55174">
    <property type="entry name" value="Alpha-L RNA-binding motif"/>
    <property type="match status" value="1"/>
</dbReference>